<keyword evidence="3" id="KW-1185">Reference proteome</keyword>
<protein>
    <submittedName>
        <fullName evidence="2">Uncharacterized protein</fullName>
    </submittedName>
</protein>
<dbReference type="OrthoDB" id="5116782at2"/>
<keyword evidence="1" id="KW-1133">Transmembrane helix</keyword>
<dbReference type="Proteomes" id="UP000321225">
    <property type="component" value="Unassembled WGS sequence"/>
</dbReference>
<evidence type="ECO:0000256" key="1">
    <source>
        <dbReference type="SAM" id="Phobius"/>
    </source>
</evidence>
<feature type="transmembrane region" description="Helical" evidence="1">
    <location>
        <begin position="12"/>
        <end position="30"/>
    </location>
</feature>
<evidence type="ECO:0000313" key="3">
    <source>
        <dbReference type="Proteomes" id="UP000321225"/>
    </source>
</evidence>
<dbReference type="EMBL" id="BJUW01000001">
    <property type="protein sequence ID" value="GEK85223.1"/>
    <property type="molecule type" value="Genomic_DNA"/>
</dbReference>
<evidence type="ECO:0000313" key="2">
    <source>
        <dbReference type="EMBL" id="GEK85223.1"/>
    </source>
</evidence>
<reference evidence="2 3" key="1">
    <citation type="submission" date="2019-07" db="EMBL/GenBank/DDBJ databases">
        <title>Whole genome shotgun sequence of Microbacterium aerolatum NBRC 103071.</title>
        <authorList>
            <person name="Hosoyama A."/>
            <person name="Uohara A."/>
            <person name="Ohji S."/>
            <person name="Ichikawa N."/>
        </authorList>
    </citation>
    <scope>NUCLEOTIDE SEQUENCE [LARGE SCALE GENOMIC DNA]</scope>
    <source>
        <strain evidence="2 3">NBRC 103071</strain>
    </source>
</reference>
<gene>
    <name evidence="2" type="ORF">MAE01_03990</name>
</gene>
<dbReference type="RefSeq" id="WP_147037868.1">
    <property type="nucleotide sequence ID" value="NZ_BJUW01000001.1"/>
</dbReference>
<proteinExistence type="predicted"/>
<dbReference type="AlphaFoldDB" id="A0A511ACX2"/>
<accession>A0A511ACX2</accession>
<comment type="caution">
    <text evidence="2">The sequence shown here is derived from an EMBL/GenBank/DDBJ whole genome shotgun (WGS) entry which is preliminary data.</text>
</comment>
<feature type="transmembrane region" description="Helical" evidence="1">
    <location>
        <begin position="84"/>
        <end position="105"/>
    </location>
</feature>
<feature type="transmembrane region" description="Helical" evidence="1">
    <location>
        <begin position="50"/>
        <end position="72"/>
    </location>
</feature>
<name>A0A511ACX2_9MICO</name>
<organism evidence="2 3">
    <name type="scientific">Microbacterium aerolatum</name>
    <dbReference type="NCBI Taxonomy" id="153731"/>
    <lineage>
        <taxon>Bacteria</taxon>
        <taxon>Bacillati</taxon>
        <taxon>Actinomycetota</taxon>
        <taxon>Actinomycetes</taxon>
        <taxon>Micrococcales</taxon>
        <taxon>Microbacteriaceae</taxon>
        <taxon>Microbacterium</taxon>
    </lineage>
</organism>
<keyword evidence="1" id="KW-0812">Transmembrane</keyword>
<keyword evidence="1" id="KW-0472">Membrane</keyword>
<sequence>MSEQQQVSSRERLGILKTLILGVSVLFYAYGVWNAVAHLVTVAQYGMNAYGWFVLIFSVLFPIIVFAAAFALDRRRGATEFAVVMLAGLALVAVFWMNVVALSALNFSSLTT</sequence>